<feature type="domain" description="Amine oxidase" evidence="13">
    <location>
        <begin position="22"/>
        <end position="491"/>
    </location>
</feature>
<dbReference type="GO" id="GO:0004729">
    <property type="term" value="F:oxygen-dependent protoporphyrinogen oxidase activity"/>
    <property type="evidence" value="ECO:0007669"/>
    <property type="project" value="UniProtKB-UniRule"/>
</dbReference>
<evidence type="ECO:0000256" key="9">
    <source>
        <dbReference type="ARBA" id="ARBA00022827"/>
    </source>
</evidence>
<dbReference type="EMBL" id="CP012677">
    <property type="protein sequence ID" value="ALE94193.1"/>
    <property type="molecule type" value="Genomic_DNA"/>
</dbReference>
<keyword evidence="9 12" id="KW-0274">FAD</keyword>
<keyword evidence="11 12" id="KW-0350">Heme biosynthesis</keyword>
<comment type="subcellular location">
    <subcellularLocation>
        <location evidence="12">Cytoplasm</location>
    </subcellularLocation>
</comment>
<keyword evidence="10 12" id="KW-0560">Oxidoreductase</keyword>
<evidence type="ECO:0000313" key="14">
    <source>
        <dbReference type="EMBL" id="ALE94193.1"/>
    </source>
</evidence>
<dbReference type="PANTHER" id="PTHR42923:SF3">
    <property type="entry name" value="PROTOPORPHYRINOGEN OXIDASE"/>
    <property type="match status" value="1"/>
</dbReference>
<dbReference type="Gene3D" id="1.10.3110.10">
    <property type="entry name" value="protoporphyrinogen ix oxidase, domain 3"/>
    <property type="match status" value="1"/>
</dbReference>
<dbReference type="NCBIfam" id="TIGR00562">
    <property type="entry name" value="proto_IX_ox"/>
    <property type="match status" value="1"/>
</dbReference>
<evidence type="ECO:0000256" key="5">
    <source>
        <dbReference type="ARBA" id="ARBA00008310"/>
    </source>
</evidence>
<dbReference type="Pfam" id="PF01593">
    <property type="entry name" value="Amino_oxidase"/>
    <property type="match status" value="1"/>
</dbReference>
<dbReference type="SUPFAM" id="SSF54373">
    <property type="entry name" value="FAD-linked reductases, C-terminal domain"/>
    <property type="match status" value="1"/>
</dbReference>
<evidence type="ECO:0000256" key="12">
    <source>
        <dbReference type="RuleBase" id="RU364052"/>
    </source>
</evidence>
<sequence length="506" mass="51303">MNKHPRTHTPALNRALVVGGGISGLLAAKDLQDAGYQVSLYDAAPTWGGCVGVHEVAGVVLDSGAESFATRSTAVADLVAELGLSAHIVSPDPSGAWVWLPEGPVPLPRTGILGIPSDLHAPEVRAALGKAGILRASLDATMPTSVGTSEAASSVADLVRARMGRRVLERLVAPVVAGVHSADAEVLDIDMVAPGLRAGIRQHGSLAAAVAALRVGGSADAKPGSAVAGLAGGMHTLVDALVAHLREAGVALHSGHAITAIHHNVGPAMGAGKAKDDGGAPAHWSVEWECGKDRGVEAAAVLVVATDGPTAVKLLGPNVPELLDFAPVPGPDIRLVTLVVDVPELDSKPRGTGVLVAPQTLGITAKALTHATAKWDWLADSTGPGTHVLRLSYGRAGVAAADAVRLVARPENDADLIATALVDATKLLGVSVTDADVLGADVVRWTGSLPFAAVGHQEKIAQIHALANQQPGLGLTGAWMSGNGLAAVVSGTRRQVRAVIDGTRIK</sequence>
<evidence type="ECO:0000313" key="15">
    <source>
        <dbReference type="Proteomes" id="UP000062833"/>
    </source>
</evidence>
<evidence type="ECO:0000256" key="4">
    <source>
        <dbReference type="ARBA" id="ARBA00004744"/>
    </source>
</evidence>
<evidence type="ECO:0000256" key="6">
    <source>
        <dbReference type="ARBA" id="ARBA00012402"/>
    </source>
</evidence>
<dbReference type="Proteomes" id="UP000062833">
    <property type="component" value="Chromosome"/>
</dbReference>
<dbReference type="UniPathway" id="UPA00252"/>
<comment type="similarity">
    <text evidence="5 12">Belongs to the protoporphyrinogen/coproporphyrinogen oxidase family. Coproporphyrinogen III oxidase subfamily.</text>
</comment>
<comment type="catalytic activity">
    <reaction evidence="1">
        <text>coproporphyrinogen III + 3 O2 = coproporphyrin III + 3 H2O2</text>
        <dbReference type="Rhea" id="RHEA:43436"/>
        <dbReference type="ChEBI" id="CHEBI:15379"/>
        <dbReference type="ChEBI" id="CHEBI:16240"/>
        <dbReference type="ChEBI" id="CHEBI:57309"/>
        <dbReference type="ChEBI" id="CHEBI:131725"/>
        <dbReference type="EC" id="1.3.3.15"/>
    </reaction>
    <physiologicalReaction direction="left-to-right" evidence="1">
        <dbReference type="Rhea" id="RHEA:43437"/>
    </physiologicalReaction>
</comment>
<dbReference type="InterPro" id="IPR036188">
    <property type="entry name" value="FAD/NAD-bd_sf"/>
</dbReference>
<dbReference type="OrthoDB" id="3450553at2"/>
<name>A0A0M4RF38_9MICC</name>
<dbReference type="GO" id="GO:0005737">
    <property type="term" value="C:cytoplasm"/>
    <property type="evidence" value="ECO:0007669"/>
    <property type="project" value="UniProtKB-SubCell"/>
</dbReference>
<dbReference type="SUPFAM" id="SSF51905">
    <property type="entry name" value="FAD/NAD(P)-binding domain"/>
    <property type="match status" value="1"/>
</dbReference>
<evidence type="ECO:0000256" key="2">
    <source>
        <dbReference type="ARBA" id="ARBA00001974"/>
    </source>
</evidence>
<evidence type="ECO:0000256" key="10">
    <source>
        <dbReference type="ARBA" id="ARBA00023002"/>
    </source>
</evidence>
<dbReference type="EC" id="1.3.3.15" evidence="6 12"/>
<evidence type="ECO:0000256" key="1">
    <source>
        <dbReference type="ARBA" id="ARBA00001755"/>
    </source>
</evidence>
<dbReference type="InterPro" id="IPR050464">
    <property type="entry name" value="Zeta_carotene_desat/Oxidored"/>
</dbReference>
<comment type="cofactor">
    <cofactor evidence="2 12">
        <name>FAD</name>
        <dbReference type="ChEBI" id="CHEBI:57692"/>
    </cofactor>
</comment>
<organism evidence="14 15">
    <name type="scientific">Arthrobacter alpinus</name>
    <dbReference type="NCBI Taxonomy" id="656366"/>
    <lineage>
        <taxon>Bacteria</taxon>
        <taxon>Bacillati</taxon>
        <taxon>Actinomycetota</taxon>
        <taxon>Actinomycetes</taxon>
        <taxon>Micrococcales</taxon>
        <taxon>Micrococcaceae</taxon>
        <taxon>Arthrobacter</taxon>
    </lineage>
</organism>
<evidence type="ECO:0000256" key="3">
    <source>
        <dbReference type="ARBA" id="ARBA00002185"/>
    </source>
</evidence>
<evidence type="ECO:0000256" key="11">
    <source>
        <dbReference type="ARBA" id="ARBA00023133"/>
    </source>
</evidence>
<dbReference type="Gene3D" id="3.90.660.20">
    <property type="entry name" value="Protoporphyrinogen oxidase, mitochondrial, domain 2"/>
    <property type="match status" value="1"/>
</dbReference>
<keyword evidence="12" id="KW-0963">Cytoplasm</keyword>
<comment type="function">
    <text evidence="3 12">Involved in coproporphyrin-dependent heme b biosynthesis. Catalyzes the oxidation of coproporphyrinogen III to coproporphyrin III.</text>
</comment>
<keyword evidence="15" id="KW-1185">Reference proteome</keyword>
<reference evidence="15" key="1">
    <citation type="submission" date="2015-09" db="EMBL/GenBank/DDBJ databases">
        <title>Complete genome of Arthrobacter alpinus strain R3.8.</title>
        <authorList>
            <person name="See-Too W.S."/>
            <person name="Chan K.G."/>
        </authorList>
    </citation>
    <scope>NUCLEOTIDE SEQUENCE [LARGE SCALE GENOMIC DNA]</scope>
    <source>
        <strain evidence="15">R3.8</strain>
    </source>
</reference>
<dbReference type="PANTHER" id="PTHR42923">
    <property type="entry name" value="PROTOPORPHYRINOGEN OXIDASE"/>
    <property type="match status" value="1"/>
</dbReference>
<evidence type="ECO:0000259" key="13">
    <source>
        <dbReference type="Pfam" id="PF01593"/>
    </source>
</evidence>
<protein>
    <recommendedName>
        <fullName evidence="7 12">Coproporphyrinogen III oxidase</fullName>
        <ecNumber evidence="6 12">1.3.3.15</ecNumber>
    </recommendedName>
</protein>
<gene>
    <name evidence="14" type="ORF">AOC05_11530</name>
</gene>
<evidence type="ECO:0000256" key="8">
    <source>
        <dbReference type="ARBA" id="ARBA00022630"/>
    </source>
</evidence>
<keyword evidence="8 12" id="KW-0285">Flavoprotein</keyword>
<dbReference type="PATRIC" id="fig|656366.3.peg.2483"/>
<dbReference type="InterPro" id="IPR002937">
    <property type="entry name" value="Amino_oxidase"/>
</dbReference>
<dbReference type="Gene3D" id="3.50.50.60">
    <property type="entry name" value="FAD/NAD(P)-binding domain"/>
    <property type="match status" value="1"/>
</dbReference>
<dbReference type="GO" id="GO:0006783">
    <property type="term" value="P:heme biosynthetic process"/>
    <property type="evidence" value="ECO:0007669"/>
    <property type="project" value="UniProtKB-UniRule"/>
</dbReference>
<dbReference type="InterPro" id="IPR004572">
    <property type="entry name" value="Protoporphyrinogen_oxidase"/>
</dbReference>
<dbReference type="AlphaFoldDB" id="A0A0M4RF38"/>
<evidence type="ECO:0000256" key="7">
    <source>
        <dbReference type="ARBA" id="ARBA00019046"/>
    </source>
</evidence>
<dbReference type="KEGG" id="aaq:AOC05_11530"/>
<accession>A0A0M4RF38</accession>
<comment type="pathway">
    <text evidence="4 12">Porphyrin-containing compound metabolism; protoheme biosynthesis.</text>
</comment>
<proteinExistence type="inferred from homology"/>